<organism evidence="4 5">
    <name type="scientific">Paramuricea clavata</name>
    <name type="common">Red gorgonian</name>
    <name type="synonym">Violescent sea-whip</name>
    <dbReference type="NCBI Taxonomy" id="317549"/>
    <lineage>
        <taxon>Eukaryota</taxon>
        <taxon>Metazoa</taxon>
        <taxon>Cnidaria</taxon>
        <taxon>Anthozoa</taxon>
        <taxon>Octocorallia</taxon>
        <taxon>Malacalcyonacea</taxon>
        <taxon>Plexauridae</taxon>
        <taxon>Paramuricea</taxon>
    </lineage>
</organism>
<dbReference type="OrthoDB" id="74247at2759"/>
<evidence type="ECO:0000256" key="1">
    <source>
        <dbReference type="ARBA" id="ARBA00006233"/>
    </source>
</evidence>
<keyword evidence="5" id="KW-1185">Reference proteome</keyword>
<sequence>MDYNVIHDERNKQFYIDLGQEKAVLEYQFLDGEENIMDFYHTGVPESQRGKGVAAHLVKAAFSFVVAQNFKVRPTCSYVEYYINKNKPSEIIERLEK</sequence>
<gene>
    <name evidence="4" type="ORF">PACLA_8A039133</name>
</gene>
<comment type="similarity">
    <text evidence="1">Belongs to the NATD1 family.</text>
</comment>
<dbReference type="AlphaFoldDB" id="A0A7D9HFL2"/>
<protein>
    <recommendedName>
        <fullName evidence="2">Protein NATD1</fullName>
    </recommendedName>
    <alternativeName>
        <fullName evidence="3">N-acetyltransferase domain-containing protein 1</fullName>
    </alternativeName>
</protein>
<evidence type="ECO:0000313" key="4">
    <source>
        <dbReference type="EMBL" id="CAB3981265.1"/>
    </source>
</evidence>
<dbReference type="Pfam" id="PF14542">
    <property type="entry name" value="Acetyltransf_CG"/>
    <property type="match status" value="1"/>
</dbReference>
<evidence type="ECO:0000256" key="2">
    <source>
        <dbReference type="ARBA" id="ARBA00020243"/>
    </source>
</evidence>
<dbReference type="PANTHER" id="PTHR31435">
    <property type="entry name" value="PROTEIN NATD1"/>
    <property type="match status" value="1"/>
</dbReference>
<dbReference type="Gene3D" id="3.40.630.30">
    <property type="match status" value="1"/>
</dbReference>
<proteinExistence type="inferred from homology"/>
<dbReference type="InterPro" id="IPR045057">
    <property type="entry name" value="Gcn5-rel_NAT"/>
</dbReference>
<dbReference type="SUPFAM" id="SSF55729">
    <property type="entry name" value="Acyl-CoA N-acyltransferases (Nat)"/>
    <property type="match status" value="1"/>
</dbReference>
<dbReference type="PROSITE" id="PS51729">
    <property type="entry name" value="GNAT_YJDJ"/>
    <property type="match status" value="1"/>
</dbReference>
<accession>A0A7D9HFL2</accession>
<dbReference type="Proteomes" id="UP001152795">
    <property type="component" value="Unassembled WGS sequence"/>
</dbReference>
<dbReference type="InterPro" id="IPR016181">
    <property type="entry name" value="Acyl_CoA_acyltransferase"/>
</dbReference>
<name>A0A7D9HFL2_PARCT</name>
<comment type="caution">
    <text evidence="4">The sequence shown here is derived from an EMBL/GenBank/DDBJ whole genome shotgun (WGS) entry which is preliminary data.</text>
</comment>
<dbReference type="PANTHER" id="PTHR31435:SF9">
    <property type="entry name" value="PROTEIN NATD1"/>
    <property type="match status" value="1"/>
</dbReference>
<evidence type="ECO:0000256" key="3">
    <source>
        <dbReference type="ARBA" id="ARBA00031876"/>
    </source>
</evidence>
<dbReference type="EMBL" id="CACRXK020000369">
    <property type="protein sequence ID" value="CAB3981265.1"/>
    <property type="molecule type" value="Genomic_DNA"/>
</dbReference>
<evidence type="ECO:0000313" key="5">
    <source>
        <dbReference type="Proteomes" id="UP001152795"/>
    </source>
</evidence>
<reference evidence="4" key="1">
    <citation type="submission" date="2020-04" db="EMBL/GenBank/DDBJ databases">
        <authorList>
            <person name="Alioto T."/>
            <person name="Alioto T."/>
            <person name="Gomez Garrido J."/>
        </authorList>
    </citation>
    <scope>NUCLEOTIDE SEQUENCE</scope>
    <source>
        <strain evidence="4">A484AB</strain>
    </source>
</reference>
<dbReference type="InterPro" id="IPR031165">
    <property type="entry name" value="GNAT_YJDJ"/>
</dbReference>